<proteinExistence type="predicted"/>
<keyword evidence="2" id="KW-1133">Transmembrane helix</keyword>
<gene>
    <name evidence="4" type="ORF">A2Z42_03210</name>
</gene>
<feature type="domain" description="LysM" evidence="3">
    <location>
        <begin position="73"/>
        <end position="120"/>
    </location>
</feature>
<sequence>MDWKAFWESSRSTVIAAVIALLVIGGLFVVFNVLPATETGTNTKKEKQEQSKEKKQDKTKKGDEQKEKVGLPTKYTVKQGDNLWKISIAHYGTGYKWPTIASVNKIENPDVVFVGAKLTIPKTTDYKVKSGDTLWDIAEKYYKTGHDWTKILHANPGKIGALPNGSQALIAVGQTLVIPQ</sequence>
<feature type="transmembrane region" description="Helical" evidence="2">
    <location>
        <begin position="12"/>
        <end position="34"/>
    </location>
</feature>
<accession>A0A1G1WKZ2</accession>
<dbReference type="PANTHER" id="PTHR34700">
    <property type="entry name" value="POTASSIUM BINDING PROTEIN KBP"/>
    <property type="match status" value="1"/>
</dbReference>
<dbReference type="PANTHER" id="PTHR34700:SF4">
    <property type="entry name" value="PHAGE-LIKE ELEMENT PBSX PROTEIN XKDP"/>
    <property type="match status" value="1"/>
</dbReference>
<organism evidence="4 5">
    <name type="scientific">Candidatus Woykebacteria bacterium RBG_19FT_COMBO_43_10</name>
    <dbReference type="NCBI Taxonomy" id="1802598"/>
    <lineage>
        <taxon>Bacteria</taxon>
        <taxon>Candidatus Woykeibacteriota</taxon>
    </lineage>
</organism>
<feature type="domain" description="LysM" evidence="3">
    <location>
        <begin position="124"/>
        <end position="178"/>
    </location>
</feature>
<dbReference type="Proteomes" id="UP000176645">
    <property type="component" value="Unassembled WGS sequence"/>
</dbReference>
<dbReference type="Gene3D" id="3.10.350.10">
    <property type="entry name" value="LysM domain"/>
    <property type="match status" value="2"/>
</dbReference>
<dbReference type="EMBL" id="MHCU01000004">
    <property type="protein sequence ID" value="OGY28344.1"/>
    <property type="molecule type" value="Genomic_DNA"/>
</dbReference>
<evidence type="ECO:0000313" key="5">
    <source>
        <dbReference type="Proteomes" id="UP000176645"/>
    </source>
</evidence>
<dbReference type="AlphaFoldDB" id="A0A1G1WKZ2"/>
<dbReference type="PROSITE" id="PS51782">
    <property type="entry name" value="LYSM"/>
    <property type="match status" value="2"/>
</dbReference>
<comment type="caution">
    <text evidence="4">The sequence shown here is derived from an EMBL/GenBank/DDBJ whole genome shotgun (WGS) entry which is preliminary data.</text>
</comment>
<protein>
    <recommendedName>
        <fullName evidence="3">LysM domain-containing protein</fullName>
    </recommendedName>
</protein>
<dbReference type="CDD" id="cd00118">
    <property type="entry name" value="LysM"/>
    <property type="match status" value="2"/>
</dbReference>
<feature type="compositionally biased region" description="Basic and acidic residues" evidence="1">
    <location>
        <begin position="43"/>
        <end position="67"/>
    </location>
</feature>
<evidence type="ECO:0000313" key="4">
    <source>
        <dbReference type="EMBL" id="OGY28344.1"/>
    </source>
</evidence>
<dbReference type="InterPro" id="IPR052196">
    <property type="entry name" value="Bact_Kbp"/>
</dbReference>
<keyword evidence="2" id="KW-0472">Membrane</keyword>
<name>A0A1G1WKZ2_9BACT</name>
<dbReference type="SMART" id="SM00257">
    <property type="entry name" value="LysM"/>
    <property type="match status" value="2"/>
</dbReference>
<reference evidence="4 5" key="1">
    <citation type="journal article" date="2016" name="Nat. Commun.">
        <title>Thousands of microbial genomes shed light on interconnected biogeochemical processes in an aquifer system.</title>
        <authorList>
            <person name="Anantharaman K."/>
            <person name="Brown C.T."/>
            <person name="Hug L.A."/>
            <person name="Sharon I."/>
            <person name="Castelle C.J."/>
            <person name="Probst A.J."/>
            <person name="Thomas B.C."/>
            <person name="Singh A."/>
            <person name="Wilkins M.J."/>
            <person name="Karaoz U."/>
            <person name="Brodie E.L."/>
            <person name="Williams K.H."/>
            <person name="Hubbard S.S."/>
            <person name="Banfield J.F."/>
        </authorList>
    </citation>
    <scope>NUCLEOTIDE SEQUENCE [LARGE SCALE GENOMIC DNA]</scope>
</reference>
<dbReference type="SUPFAM" id="SSF54106">
    <property type="entry name" value="LysM domain"/>
    <property type="match status" value="2"/>
</dbReference>
<dbReference type="InterPro" id="IPR018392">
    <property type="entry name" value="LysM"/>
</dbReference>
<dbReference type="InterPro" id="IPR036779">
    <property type="entry name" value="LysM_dom_sf"/>
</dbReference>
<keyword evidence="2" id="KW-0812">Transmembrane</keyword>
<evidence type="ECO:0000256" key="1">
    <source>
        <dbReference type="SAM" id="MobiDB-lite"/>
    </source>
</evidence>
<evidence type="ECO:0000259" key="3">
    <source>
        <dbReference type="PROSITE" id="PS51782"/>
    </source>
</evidence>
<dbReference type="Pfam" id="PF01476">
    <property type="entry name" value="LysM"/>
    <property type="match status" value="2"/>
</dbReference>
<feature type="region of interest" description="Disordered" evidence="1">
    <location>
        <begin position="40"/>
        <end position="67"/>
    </location>
</feature>
<evidence type="ECO:0000256" key="2">
    <source>
        <dbReference type="SAM" id="Phobius"/>
    </source>
</evidence>